<dbReference type="AlphaFoldDB" id="A0A448WL20"/>
<gene>
    <name evidence="1" type="ORF">PXEA_LOCUS7854</name>
</gene>
<name>A0A448WL20_9PLAT</name>
<dbReference type="EMBL" id="CAAALY010021078">
    <property type="protein sequence ID" value="VEL14414.1"/>
    <property type="molecule type" value="Genomic_DNA"/>
</dbReference>
<accession>A0A448WL20</accession>
<proteinExistence type="predicted"/>
<evidence type="ECO:0000313" key="1">
    <source>
        <dbReference type="EMBL" id="VEL14414.1"/>
    </source>
</evidence>
<comment type="caution">
    <text evidence="1">The sequence shown here is derived from an EMBL/GenBank/DDBJ whole genome shotgun (WGS) entry which is preliminary data.</text>
</comment>
<dbReference type="Proteomes" id="UP000784294">
    <property type="component" value="Unassembled WGS sequence"/>
</dbReference>
<evidence type="ECO:0000313" key="2">
    <source>
        <dbReference type="Proteomes" id="UP000784294"/>
    </source>
</evidence>
<sequence>MCVCVWFVIGPRGSWYRVVFEAALRTGPKGCGTDGSHFFQCFLPAGPVGPVKVHVLLETMLLRPAEPRVGLRWPVEADLQSHVSSSLVVEAQAGLGTRRALPRRDEGGQMVSDSQVYSVARDIIR</sequence>
<reference evidence="1" key="1">
    <citation type="submission" date="2018-11" db="EMBL/GenBank/DDBJ databases">
        <authorList>
            <consortium name="Pathogen Informatics"/>
        </authorList>
    </citation>
    <scope>NUCLEOTIDE SEQUENCE</scope>
</reference>
<keyword evidence="2" id="KW-1185">Reference proteome</keyword>
<organism evidence="1 2">
    <name type="scientific">Protopolystoma xenopodis</name>
    <dbReference type="NCBI Taxonomy" id="117903"/>
    <lineage>
        <taxon>Eukaryota</taxon>
        <taxon>Metazoa</taxon>
        <taxon>Spiralia</taxon>
        <taxon>Lophotrochozoa</taxon>
        <taxon>Platyhelminthes</taxon>
        <taxon>Monogenea</taxon>
        <taxon>Polyopisthocotylea</taxon>
        <taxon>Polystomatidea</taxon>
        <taxon>Polystomatidae</taxon>
        <taxon>Protopolystoma</taxon>
    </lineage>
</organism>
<protein>
    <submittedName>
        <fullName evidence="1">Uncharacterized protein</fullName>
    </submittedName>
</protein>